<organism evidence="2 3">
    <name type="scientific">Piptocephalis cylindrospora</name>
    <dbReference type="NCBI Taxonomy" id="1907219"/>
    <lineage>
        <taxon>Eukaryota</taxon>
        <taxon>Fungi</taxon>
        <taxon>Fungi incertae sedis</taxon>
        <taxon>Zoopagomycota</taxon>
        <taxon>Zoopagomycotina</taxon>
        <taxon>Zoopagomycetes</taxon>
        <taxon>Zoopagales</taxon>
        <taxon>Piptocephalidaceae</taxon>
        <taxon>Piptocephalis</taxon>
    </lineage>
</organism>
<dbReference type="AlphaFoldDB" id="A0A4P9Y4B2"/>
<protein>
    <submittedName>
        <fullName evidence="2">Uncharacterized protein</fullName>
    </submittedName>
</protein>
<gene>
    <name evidence="2" type="ORF">BJ684DRAFT_19769</name>
</gene>
<dbReference type="EMBL" id="KZ987946">
    <property type="protein sequence ID" value="RKP13777.1"/>
    <property type="molecule type" value="Genomic_DNA"/>
</dbReference>
<evidence type="ECO:0000313" key="3">
    <source>
        <dbReference type="Proteomes" id="UP000267251"/>
    </source>
</evidence>
<keyword evidence="3" id="KW-1185">Reference proteome</keyword>
<reference evidence="3" key="1">
    <citation type="journal article" date="2018" name="Nat. Microbiol.">
        <title>Leveraging single-cell genomics to expand the fungal tree of life.</title>
        <authorList>
            <person name="Ahrendt S.R."/>
            <person name="Quandt C.A."/>
            <person name="Ciobanu D."/>
            <person name="Clum A."/>
            <person name="Salamov A."/>
            <person name="Andreopoulos B."/>
            <person name="Cheng J.F."/>
            <person name="Woyke T."/>
            <person name="Pelin A."/>
            <person name="Henrissat B."/>
            <person name="Reynolds N.K."/>
            <person name="Benny G.L."/>
            <person name="Smith M.E."/>
            <person name="James T.Y."/>
            <person name="Grigoriev I.V."/>
        </authorList>
    </citation>
    <scope>NUCLEOTIDE SEQUENCE [LARGE SCALE GENOMIC DNA]</scope>
</reference>
<evidence type="ECO:0000256" key="1">
    <source>
        <dbReference type="ARBA" id="ARBA00022737"/>
    </source>
</evidence>
<dbReference type="InterPro" id="IPR051642">
    <property type="entry name" value="SWI6-like"/>
</dbReference>
<dbReference type="Proteomes" id="UP000267251">
    <property type="component" value="Unassembled WGS sequence"/>
</dbReference>
<name>A0A4P9Y4B2_9FUNG</name>
<dbReference type="InterPro" id="IPR036770">
    <property type="entry name" value="Ankyrin_rpt-contain_sf"/>
</dbReference>
<feature type="non-terminal residue" evidence="2">
    <location>
        <position position="67"/>
    </location>
</feature>
<dbReference type="PANTHER" id="PTHR43828:SF3">
    <property type="entry name" value="CHROMO DOMAIN-CONTAINING PROTEIN"/>
    <property type="match status" value="1"/>
</dbReference>
<dbReference type="Gene3D" id="1.25.40.20">
    <property type="entry name" value="Ankyrin repeat-containing domain"/>
    <property type="match status" value="1"/>
</dbReference>
<keyword evidence="1" id="KW-0677">Repeat</keyword>
<dbReference type="PANTHER" id="PTHR43828">
    <property type="entry name" value="ASPARAGINASE"/>
    <property type="match status" value="1"/>
</dbReference>
<sequence>MVRALLRHGADASRVNLAGESALMRAVLVTNGYERGVFEEMLSLLGASVGQRDYRGRTLLHHIAGLA</sequence>
<dbReference type="GO" id="GO:0033309">
    <property type="term" value="C:SBF transcription complex"/>
    <property type="evidence" value="ECO:0007669"/>
    <property type="project" value="TreeGrafter"/>
</dbReference>
<dbReference type="GO" id="GO:0003713">
    <property type="term" value="F:transcription coactivator activity"/>
    <property type="evidence" value="ECO:0007669"/>
    <property type="project" value="TreeGrafter"/>
</dbReference>
<evidence type="ECO:0000313" key="2">
    <source>
        <dbReference type="EMBL" id="RKP13777.1"/>
    </source>
</evidence>
<dbReference type="SUPFAM" id="SSF48403">
    <property type="entry name" value="Ankyrin repeat"/>
    <property type="match status" value="1"/>
</dbReference>
<proteinExistence type="predicted"/>
<accession>A0A4P9Y4B2</accession>
<dbReference type="OrthoDB" id="6718656at2759"/>
<dbReference type="GO" id="GO:0030907">
    <property type="term" value="C:MBF transcription complex"/>
    <property type="evidence" value="ECO:0007669"/>
    <property type="project" value="TreeGrafter"/>
</dbReference>